<dbReference type="EMBL" id="JARGDH010000082">
    <property type="protein sequence ID" value="KAL0263898.1"/>
    <property type="molecule type" value="Genomic_DNA"/>
</dbReference>
<evidence type="ECO:0000256" key="2">
    <source>
        <dbReference type="ARBA" id="ARBA00005981"/>
    </source>
</evidence>
<comment type="caution">
    <text evidence="9">The sequence shown here is derived from an EMBL/GenBank/DDBJ whole genome shotgun (WGS) entry which is preliminary data.</text>
</comment>
<dbReference type="InterPro" id="IPR040453">
    <property type="entry name" value="Mnd1_HTH"/>
</dbReference>
<evidence type="ECO:0000256" key="5">
    <source>
        <dbReference type="PIRNR" id="PIRNR026991"/>
    </source>
</evidence>
<sequence length="175" mass="20549">MKEVEKMGYKKGIPMMSVKDVLQGLIDDDLVRVEKIGTANYYWSFPSQKRVNRSNVLEKLLVERNAMSQKVEELRERLKSEKKKRTDGERVELISRFVELKRERDDLHCTLEKYKGCDPAIYAEKKARVDELKSEANKITDDLFTVQSYVCSRFNVDQREFFASFGISETLDYVE</sequence>
<dbReference type="Pfam" id="PF18517">
    <property type="entry name" value="LZ3wCH"/>
    <property type="match status" value="1"/>
</dbReference>
<feature type="coiled-coil region" evidence="6">
    <location>
        <begin position="57"/>
        <end position="91"/>
    </location>
</feature>
<dbReference type="GO" id="GO:0005634">
    <property type="term" value="C:nucleus"/>
    <property type="evidence" value="ECO:0007669"/>
    <property type="project" value="UniProtKB-SubCell"/>
</dbReference>
<reference evidence="9" key="1">
    <citation type="journal article" date="2024" name="Gigascience">
        <title>Chromosome-level genome of the poultry shaft louse Menopon gallinae provides insight into the host-switching and adaptive evolution of parasitic lice.</title>
        <authorList>
            <person name="Xu Y."/>
            <person name="Ma L."/>
            <person name="Liu S."/>
            <person name="Liang Y."/>
            <person name="Liu Q."/>
            <person name="He Z."/>
            <person name="Tian L."/>
            <person name="Duan Y."/>
            <person name="Cai W."/>
            <person name="Li H."/>
            <person name="Song F."/>
        </authorList>
    </citation>
    <scope>NUCLEOTIDE SEQUENCE</scope>
    <source>
        <strain evidence="9">Cailab_2023a</strain>
    </source>
</reference>
<feature type="domain" description="Leucine zipper with capping helix" evidence="8">
    <location>
        <begin position="122"/>
        <end position="174"/>
    </location>
</feature>
<name>A0AAW2H688_9NEOP</name>
<keyword evidence="3 6" id="KW-0175">Coiled coil</keyword>
<evidence type="ECO:0000256" key="1">
    <source>
        <dbReference type="ARBA" id="ARBA00004123"/>
    </source>
</evidence>
<proteinExistence type="inferred from homology"/>
<dbReference type="InterPro" id="IPR040661">
    <property type="entry name" value="LZ3wCH"/>
</dbReference>
<dbReference type="InterPro" id="IPR005647">
    <property type="entry name" value="Mnd1"/>
</dbReference>
<evidence type="ECO:0000256" key="4">
    <source>
        <dbReference type="ARBA" id="ARBA00023242"/>
    </source>
</evidence>
<accession>A0AAW2H688</accession>
<dbReference type="Pfam" id="PF03962">
    <property type="entry name" value="Mnd1"/>
    <property type="match status" value="1"/>
</dbReference>
<gene>
    <name evidence="9" type="ORF">PYX00_010866</name>
</gene>
<evidence type="ECO:0000256" key="6">
    <source>
        <dbReference type="SAM" id="Coils"/>
    </source>
</evidence>
<dbReference type="PIRSF" id="PIRSF026991">
    <property type="entry name" value="Mnd1"/>
    <property type="match status" value="1"/>
</dbReference>
<comment type="subcellular location">
    <subcellularLocation>
        <location evidence="1 5">Nucleus</location>
    </subcellularLocation>
</comment>
<evidence type="ECO:0000256" key="3">
    <source>
        <dbReference type="ARBA" id="ARBA00023054"/>
    </source>
</evidence>
<evidence type="ECO:0000313" key="9">
    <source>
        <dbReference type="EMBL" id="KAL0263898.1"/>
    </source>
</evidence>
<dbReference type="AlphaFoldDB" id="A0AAW2H688"/>
<dbReference type="GO" id="GO:0007131">
    <property type="term" value="P:reciprocal meiotic recombination"/>
    <property type="evidence" value="ECO:0007669"/>
    <property type="project" value="InterPro"/>
</dbReference>
<evidence type="ECO:0000259" key="8">
    <source>
        <dbReference type="Pfam" id="PF18517"/>
    </source>
</evidence>
<comment type="similarity">
    <text evidence="2 5">Belongs to the MND1 family.</text>
</comment>
<feature type="domain" description="Mnd1 HTH" evidence="7">
    <location>
        <begin position="1"/>
        <end position="46"/>
    </location>
</feature>
<organism evidence="9">
    <name type="scientific">Menopon gallinae</name>
    <name type="common">poultry shaft louse</name>
    <dbReference type="NCBI Taxonomy" id="328185"/>
    <lineage>
        <taxon>Eukaryota</taxon>
        <taxon>Metazoa</taxon>
        <taxon>Ecdysozoa</taxon>
        <taxon>Arthropoda</taxon>
        <taxon>Hexapoda</taxon>
        <taxon>Insecta</taxon>
        <taxon>Pterygota</taxon>
        <taxon>Neoptera</taxon>
        <taxon>Paraneoptera</taxon>
        <taxon>Psocodea</taxon>
        <taxon>Troctomorpha</taxon>
        <taxon>Phthiraptera</taxon>
        <taxon>Amblycera</taxon>
        <taxon>Menoponidae</taxon>
        <taxon>Menopon</taxon>
    </lineage>
</organism>
<protein>
    <recommendedName>
        <fullName evidence="5">Meiotic nuclear division protein 1 homolog</fullName>
    </recommendedName>
</protein>
<comment type="function">
    <text evidence="5">Required for proper homologous chromosome pairing and efficient cross-over and intragenic recombination during meiosis.</text>
</comment>
<evidence type="ECO:0000259" key="7">
    <source>
        <dbReference type="Pfam" id="PF03962"/>
    </source>
</evidence>
<dbReference type="GO" id="GO:0003690">
    <property type="term" value="F:double-stranded DNA binding"/>
    <property type="evidence" value="ECO:0007669"/>
    <property type="project" value="InterPro"/>
</dbReference>
<keyword evidence="4 5" id="KW-0539">Nucleus</keyword>